<dbReference type="Gramene" id="HORVU.MOREX.r3.4HG0354230.1">
    <property type="protein sequence ID" value="HORVU.MOREX.r3.4HG0354230.1.CDS1"/>
    <property type="gene ID" value="HORVU.MOREX.r3.4HG0354230"/>
</dbReference>
<reference evidence="1" key="3">
    <citation type="submission" date="2022-01" db="UniProtKB">
        <authorList>
            <consortium name="EnsemblPlants"/>
        </authorList>
    </citation>
    <scope>IDENTIFICATION</scope>
    <source>
        <strain evidence="1">subsp. vulgare</strain>
    </source>
</reference>
<dbReference type="Gene3D" id="3.60.10.10">
    <property type="entry name" value="Endonuclease/exonuclease/phosphatase"/>
    <property type="match status" value="1"/>
</dbReference>
<protein>
    <recommendedName>
        <fullName evidence="3">Endonuclease/exonuclease/phosphatase domain-containing protein</fullName>
    </recommendedName>
</protein>
<proteinExistence type="predicted"/>
<organism evidence="1 2">
    <name type="scientific">Hordeum vulgare subsp. vulgare</name>
    <name type="common">Domesticated barley</name>
    <dbReference type="NCBI Taxonomy" id="112509"/>
    <lineage>
        <taxon>Eukaryota</taxon>
        <taxon>Viridiplantae</taxon>
        <taxon>Streptophyta</taxon>
        <taxon>Embryophyta</taxon>
        <taxon>Tracheophyta</taxon>
        <taxon>Spermatophyta</taxon>
        <taxon>Magnoliopsida</taxon>
        <taxon>Liliopsida</taxon>
        <taxon>Poales</taxon>
        <taxon>Poaceae</taxon>
        <taxon>BOP clade</taxon>
        <taxon>Pooideae</taxon>
        <taxon>Triticodae</taxon>
        <taxon>Triticeae</taxon>
        <taxon>Hordeinae</taxon>
        <taxon>Hordeum</taxon>
    </lineage>
</organism>
<dbReference type="EnsemblPlants" id="HORVU.MOREX.r3.4HG0354230.1">
    <property type="protein sequence ID" value="HORVU.MOREX.r3.4HG0354230.1.CDS1"/>
    <property type="gene ID" value="HORVU.MOREX.r3.4HG0354230"/>
</dbReference>
<accession>A0A8I7BBX2</accession>
<dbReference type="SMR" id="A0A8I7BBX2"/>
<dbReference type="InterPro" id="IPR036691">
    <property type="entry name" value="Endo/exonu/phosph_ase_sf"/>
</dbReference>
<reference evidence="2" key="1">
    <citation type="journal article" date="2012" name="Nature">
        <title>A physical, genetic and functional sequence assembly of the barley genome.</title>
        <authorList>
            <consortium name="The International Barley Genome Sequencing Consortium"/>
            <person name="Mayer K.F."/>
            <person name="Waugh R."/>
            <person name="Brown J.W."/>
            <person name="Schulman A."/>
            <person name="Langridge P."/>
            <person name="Platzer M."/>
            <person name="Fincher G.B."/>
            <person name="Muehlbauer G.J."/>
            <person name="Sato K."/>
            <person name="Close T.J."/>
            <person name="Wise R.P."/>
            <person name="Stein N."/>
        </authorList>
    </citation>
    <scope>NUCLEOTIDE SEQUENCE [LARGE SCALE GENOMIC DNA]</scope>
    <source>
        <strain evidence="2">cv. Morex</strain>
    </source>
</reference>
<sequence>MCDQRIDIIAIQETMRTEFSLSELEPLSFHLFASHRLPSNGTTGHSDGILLGVKDATFEVGSMDRGEFYVSMELFEWTLNFKWEVIVVYGSANHRLSRAFFDEVSKKVSATQLLVVVGGDFNLICLVDDESNNLVNLPRMHLFNDRITDLGLRVGVTTKMRPFPYLGGGLKRGKGRIYAFRKRDNHHNTQLKINK</sequence>
<evidence type="ECO:0000313" key="1">
    <source>
        <dbReference type="EnsemblPlants" id="HORVU.MOREX.r3.4HG0354230.1.CDS1"/>
    </source>
</evidence>
<dbReference type="Proteomes" id="UP000011116">
    <property type="component" value="Chromosome 4H"/>
</dbReference>
<evidence type="ECO:0000313" key="2">
    <source>
        <dbReference type="Proteomes" id="UP000011116"/>
    </source>
</evidence>
<reference evidence="1" key="2">
    <citation type="submission" date="2020-10" db="EMBL/GenBank/DDBJ databases">
        <authorList>
            <person name="Scholz U."/>
            <person name="Mascher M."/>
            <person name="Fiebig A."/>
        </authorList>
    </citation>
    <scope>NUCLEOTIDE SEQUENCE [LARGE SCALE GENOMIC DNA]</scope>
    <source>
        <strain evidence="1">cv. Morex</strain>
    </source>
</reference>
<evidence type="ECO:0008006" key="3">
    <source>
        <dbReference type="Google" id="ProtNLM"/>
    </source>
</evidence>
<dbReference type="SUPFAM" id="SSF56219">
    <property type="entry name" value="DNase I-like"/>
    <property type="match status" value="1"/>
</dbReference>
<keyword evidence="2" id="KW-1185">Reference proteome</keyword>
<dbReference type="AlphaFoldDB" id="A0A8I7BBX2"/>
<name>A0A8I7BBX2_HORVV</name>